<keyword evidence="2" id="KW-0813">Transport</keyword>
<keyword evidence="4 10" id="KW-1015">Disulfide bond</keyword>
<dbReference type="Pfam" id="PF00085">
    <property type="entry name" value="Thioredoxin"/>
    <property type="match status" value="1"/>
</dbReference>
<dbReference type="PANTHER" id="PTHR45663">
    <property type="entry name" value="GEO12009P1"/>
    <property type="match status" value="1"/>
</dbReference>
<dbReference type="EMBL" id="CP046391">
    <property type="protein sequence ID" value="QJC27227.1"/>
    <property type="molecule type" value="Genomic_DNA"/>
</dbReference>
<gene>
    <name evidence="12" type="primary">trxA</name>
    <name evidence="12" type="ORF">ANPL_00535</name>
</gene>
<evidence type="ECO:0000256" key="7">
    <source>
        <dbReference type="NCBIfam" id="TIGR01068"/>
    </source>
</evidence>
<dbReference type="InterPro" id="IPR013766">
    <property type="entry name" value="Thioredoxin_domain"/>
</dbReference>
<dbReference type="SUPFAM" id="SSF52833">
    <property type="entry name" value="Thioredoxin-like"/>
    <property type="match status" value="1"/>
</dbReference>
<dbReference type="AlphaFoldDB" id="A0A858PXB5"/>
<dbReference type="PANTHER" id="PTHR45663:SF11">
    <property type="entry name" value="GEO12009P1"/>
    <property type="match status" value="1"/>
</dbReference>
<feature type="site" description="Contributes to redox potential value" evidence="9">
    <location>
        <position position="31"/>
    </location>
</feature>
<keyword evidence="5 10" id="KW-0676">Redox-active center</keyword>
<dbReference type="GO" id="GO:0005829">
    <property type="term" value="C:cytosol"/>
    <property type="evidence" value="ECO:0007669"/>
    <property type="project" value="TreeGrafter"/>
</dbReference>
<evidence type="ECO:0000256" key="4">
    <source>
        <dbReference type="ARBA" id="ARBA00023157"/>
    </source>
</evidence>
<feature type="active site" description="Nucleophile" evidence="9">
    <location>
        <position position="30"/>
    </location>
</feature>
<dbReference type="CDD" id="cd02947">
    <property type="entry name" value="TRX_family"/>
    <property type="match status" value="1"/>
</dbReference>
<evidence type="ECO:0000256" key="9">
    <source>
        <dbReference type="PIRSR" id="PIRSR000077-1"/>
    </source>
</evidence>
<feature type="site" description="Deprotonates C-terminal active site Cys" evidence="9">
    <location>
        <position position="24"/>
    </location>
</feature>
<dbReference type="KEGG" id="aplt:ANPL_00535"/>
<evidence type="ECO:0000259" key="11">
    <source>
        <dbReference type="PROSITE" id="PS51352"/>
    </source>
</evidence>
<accession>A0A858PXB5</accession>
<comment type="function">
    <text evidence="6">Component of the thioredoxin-thioredoxin reductase system. Participates in various redox reactions through the reversible oxidation of its active center dithiol to a disulfide and catalyzes dithiol-disulfide exchange reactions.</text>
</comment>
<keyword evidence="3" id="KW-0249">Electron transport</keyword>
<proteinExistence type="inferred from homology"/>
<evidence type="ECO:0000256" key="3">
    <source>
        <dbReference type="ARBA" id="ARBA00022982"/>
    </source>
</evidence>
<dbReference type="RefSeq" id="WP_169192880.1">
    <property type="nucleotide sequence ID" value="NZ_CP046391.1"/>
</dbReference>
<evidence type="ECO:0000256" key="8">
    <source>
        <dbReference type="PIRNR" id="PIRNR000077"/>
    </source>
</evidence>
<dbReference type="PROSITE" id="PS00194">
    <property type="entry name" value="THIOREDOXIN_1"/>
    <property type="match status" value="1"/>
</dbReference>
<feature type="disulfide bond" description="Redox-active" evidence="10">
    <location>
        <begin position="30"/>
        <end position="33"/>
    </location>
</feature>
<evidence type="ECO:0000256" key="6">
    <source>
        <dbReference type="ARBA" id="ARBA00025303"/>
    </source>
</evidence>
<keyword evidence="13" id="KW-1185">Reference proteome</keyword>
<feature type="domain" description="Thioredoxin" evidence="11">
    <location>
        <begin position="1"/>
        <end position="105"/>
    </location>
</feature>
<evidence type="ECO:0000256" key="5">
    <source>
        <dbReference type="ARBA" id="ARBA00023284"/>
    </source>
</evidence>
<dbReference type="InterPro" id="IPR017937">
    <property type="entry name" value="Thioredoxin_CS"/>
</dbReference>
<protein>
    <recommendedName>
        <fullName evidence="7 8">Thioredoxin</fullName>
    </recommendedName>
</protein>
<evidence type="ECO:0000256" key="10">
    <source>
        <dbReference type="PIRSR" id="PIRSR000077-4"/>
    </source>
</evidence>
<comment type="similarity">
    <text evidence="1 8">Belongs to the thioredoxin family.</text>
</comment>
<feature type="active site" description="Nucleophile" evidence="9">
    <location>
        <position position="33"/>
    </location>
</feature>
<dbReference type="PROSITE" id="PS51352">
    <property type="entry name" value="THIOREDOXIN_2"/>
    <property type="match status" value="1"/>
</dbReference>
<evidence type="ECO:0000256" key="1">
    <source>
        <dbReference type="ARBA" id="ARBA00008987"/>
    </source>
</evidence>
<feature type="site" description="Contributes to redox potential value" evidence="9">
    <location>
        <position position="32"/>
    </location>
</feature>
<evidence type="ECO:0000256" key="2">
    <source>
        <dbReference type="ARBA" id="ARBA00022448"/>
    </source>
</evidence>
<dbReference type="Proteomes" id="UP000500930">
    <property type="component" value="Chromosome"/>
</dbReference>
<evidence type="ECO:0000313" key="12">
    <source>
        <dbReference type="EMBL" id="QJC27227.1"/>
    </source>
</evidence>
<dbReference type="InterPro" id="IPR036249">
    <property type="entry name" value="Thioredoxin-like_sf"/>
</dbReference>
<dbReference type="FunFam" id="3.40.30.10:FF:000001">
    <property type="entry name" value="Thioredoxin"/>
    <property type="match status" value="1"/>
</dbReference>
<sequence length="107" mass="11541">MARISEVTDETFAGAVADGLALVDFWAPWCGPCVALAPQLEKLAERYAGKVGMFKLDVQDNQETPIKFGVSAVPTMILFKDGKELTRIVGANIAQLISALKEATENE</sequence>
<organism evidence="12 13">
    <name type="scientific">Anaplasma platys</name>
    <dbReference type="NCBI Taxonomy" id="949"/>
    <lineage>
        <taxon>Bacteria</taxon>
        <taxon>Pseudomonadati</taxon>
        <taxon>Pseudomonadota</taxon>
        <taxon>Alphaproteobacteria</taxon>
        <taxon>Rickettsiales</taxon>
        <taxon>Anaplasmataceae</taxon>
        <taxon>Anaplasma</taxon>
    </lineage>
</organism>
<dbReference type="InterPro" id="IPR005746">
    <property type="entry name" value="Thioredoxin"/>
</dbReference>
<reference evidence="12 13" key="1">
    <citation type="journal article" date="2020" name="Pathogens">
        <title>First Whole Genome Sequence of Anaplasma platys, an Obligate Intracellular Rickettsial Pathogen of Dogs.</title>
        <authorList>
            <person name="Llanes A."/>
            <person name="Rajeev S."/>
        </authorList>
    </citation>
    <scope>NUCLEOTIDE SEQUENCE [LARGE SCALE GENOMIC DNA]</scope>
    <source>
        <strain evidence="12 13">S3</strain>
    </source>
</reference>
<dbReference type="PIRSF" id="PIRSF000077">
    <property type="entry name" value="Thioredoxin"/>
    <property type="match status" value="1"/>
</dbReference>
<dbReference type="PRINTS" id="PR00421">
    <property type="entry name" value="THIOREDOXIN"/>
</dbReference>
<dbReference type="NCBIfam" id="TIGR01068">
    <property type="entry name" value="thioredoxin"/>
    <property type="match status" value="1"/>
</dbReference>
<name>A0A858PXB5_9RICK</name>
<dbReference type="GO" id="GO:0015035">
    <property type="term" value="F:protein-disulfide reductase activity"/>
    <property type="evidence" value="ECO:0007669"/>
    <property type="project" value="UniProtKB-UniRule"/>
</dbReference>
<evidence type="ECO:0000313" key="13">
    <source>
        <dbReference type="Proteomes" id="UP000500930"/>
    </source>
</evidence>
<dbReference type="Gene3D" id="3.40.30.10">
    <property type="entry name" value="Glutaredoxin"/>
    <property type="match status" value="1"/>
</dbReference>
<dbReference type="GO" id="GO:0045454">
    <property type="term" value="P:cell redox homeostasis"/>
    <property type="evidence" value="ECO:0007669"/>
    <property type="project" value="TreeGrafter"/>
</dbReference>